<keyword evidence="17" id="KW-0325">Glycoprotein</keyword>
<evidence type="ECO:0000256" key="14">
    <source>
        <dbReference type="ARBA" id="ARBA00022850"/>
    </source>
</evidence>
<evidence type="ECO:0000256" key="22">
    <source>
        <dbReference type="ARBA" id="ARBA00047643"/>
    </source>
</evidence>
<reference evidence="37" key="1">
    <citation type="submission" date="2025-08" db="UniProtKB">
        <authorList>
            <consortium name="Ensembl"/>
        </authorList>
    </citation>
    <scope>IDENTIFICATION</scope>
</reference>
<evidence type="ECO:0000256" key="3">
    <source>
        <dbReference type="ARBA" id="ARBA00004613"/>
    </source>
</evidence>
<dbReference type="EC" id="3.1.1.3" evidence="8"/>
<reference evidence="37" key="2">
    <citation type="submission" date="2025-09" db="UniProtKB">
        <authorList>
            <consortium name="Ensembl"/>
        </authorList>
    </citation>
    <scope>IDENTIFICATION</scope>
</reference>
<dbReference type="Ensembl" id="ENSPKIT00000020882.1">
    <property type="protein sequence ID" value="ENSPKIP00000039869.1"/>
    <property type="gene ID" value="ENSPKIG00000017054.1"/>
</dbReference>
<accession>A0A3B3TAS5</accession>
<dbReference type="SUPFAM" id="SSF53474">
    <property type="entry name" value="alpha/beta-Hydrolases"/>
    <property type="match status" value="1"/>
</dbReference>
<comment type="catalytic activity">
    <reaction evidence="22">
        <text>1,2-di-(9Z-octadecenoyl)-sn-glycero-3-phosphocholine + H2O = (9Z-octadecenoyl)-sn-glycero-3-phosphocholine + (9Z)-octadecenoate + H(+)</text>
        <dbReference type="Rhea" id="RHEA:38699"/>
        <dbReference type="ChEBI" id="CHEBI:15377"/>
        <dbReference type="ChEBI" id="CHEBI:15378"/>
        <dbReference type="ChEBI" id="CHEBI:30823"/>
        <dbReference type="ChEBI" id="CHEBI:74669"/>
        <dbReference type="ChEBI" id="CHEBI:76083"/>
    </reaction>
    <physiologicalReaction direction="left-to-right" evidence="22">
        <dbReference type="Rhea" id="RHEA:38700"/>
    </physiologicalReaction>
</comment>
<dbReference type="FunFam" id="2.60.60.20:FF:000010">
    <property type="entry name" value="hepatic triacylglycerol lipase"/>
    <property type="match status" value="1"/>
</dbReference>
<feature type="active site" description="Nucleophile" evidence="32">
    <location>
        <position position="145"/>
    </location>
</feature>
<comment type="catalytic activity">
    <reaction evidence="31">
        <text>a 1-acyl-sn-glycero-3-phosphocholine + H2O = sn-glycerol 3-phosphocholine + a fatty acid + H(+)</text>
        <dbReference type="Rhea" id="RHEA:15177"/>
        <dbReference type="ChEBI" id="CHEBI:15377"/>
        <dbReference type="ChEBI" id="CHEBI:15378"/>
        <dbReference type="ChEBI" id="CHEBI:16870"/>
        <dbReference type="ChEBI" id="CHEBI:28868"/>
        <dbReference type="ChEBI" id="CHEBI:58168"/>
        <dbReference type="EC" id="3.1.1.5"/>
    </reaction>
</comment>
<dbReference type="PROSITE" id="PS50095">
    <property type="entry name" value="PLAT"/>
    <property type="match status" value="1"/>
</dbReference>
<dbReference type="Pfam" id="PF01477">
    <property type="entry name" value="PLAT"/>
    <property type="match status" value="1"/>
</dbReference>
<evidence type="ECO:0000256" key="35">
    <source>
        <dbReference type="RuleBase" id="RU004262"/>
    </source>
</evidence>
<keyword evidence="14" id="KW-0345">HDL</keyword>
<dbReference type="Pfam" id="PF00151">
    <property type="entry name" value="Lipase"/>
    <property type="match status" value="1"/>
</dbReference>
<evidence type="ECO:0000256" key="33">
    <source>
        <dbReference type="PIRSR" id="PIRSR000865-2"/>
    </source>
</evidence>
<evidence type="ECO:0000256" key="23">
    <source>
        <dbReference type="ARBA" id="ARBA00047668"/>
    </source>
</evidence>
<comment type="catalytic activity">
    <reaction evidence="28">
        <text>1,2,3-tri-(9Z-octadecenoyl)-glycerol + H2O = di-(9Z)-octadecenoylglycerol + (9Z)-octadecenoate + H(+)</text>
        <dbReference type="Rhea" id="RHEA:38575"/>
        <dbReference type="ChEBI" id="CHEBI:15377"/>
        <dbReference type="ChEBI" id="CHEBI:15378"/>
        <dbReference type="ChEBI" id="CHEBI:30823"/>
        <dbReference type="ChEBI" id="CHEBI:53753"/>
        <dbReference type="ChEBI" id="CHEBI:75945"/>
    </reaction>
    <physiologicalReaction direction="left-to-right" evidence="28">
        <dbReference type="Rhea" id="RHEA:38576"/>
    </physiologicalReaction>
</comment>
<dbReference type="SMART" id="SM00308">
    <property type="entry name" value="LH2"/>
    <property type="match status" value="1"/>
</dbReference>
<keyword evidence="13" id="KW-0378">Hydrolase</keyword>
<evidence type="ECO:0000313" key="38">
    <source>
        <dbReference type="Proteomes" id="UP000261540"/>
    </source>
</evidence>
<comment type="function">
    <text evidence="21">Catalyzes the hydrolysis of triglycerides and phospholipids present in circulating plasma lipoproteins, including chylomicrons, intermediate density lipoproteins (IDL), low density lipoproteins (LDL) of large size and high density lipoproteins (HDL), releasing free fatty acids (FFA) and smaller lipoprotein particles. Also exhibits lysophospholipase activity. Can hydrolyze both neutral lipid and phospholipid substrates but shows a greater binding affinity for neutral lipid substrates than phospholipid substrates. In native LDL, preferentially hydrolyzes the phosphatidylcholine species containing polyunsaturated fatty acids at sn-2 position.</text>
</comment>
<proteinExistence type="inferred from homology"/>
<keyword evidence="38" id="KW-1185">Reference proteome</keyword>
<comment type="similarity">
    <text evidence="4 35">Belongs to the AB hydrolase superfamily. Lipase family.</text>
</comment>
<comment type="subcellular location">
    <subcellularLocation>
        <location evidence="3">Secreted</location>
    </subcellularLocation>
</comment>
<evidence type="ECO:0000256" key="4">
    <source>
        <dbReference type="ARBA" id="ARBA00010701"/>
    </source>
</evidence>
<comment type="catalytic activity">
    <reaction evidence="2">
        <text>a triacylglycerol + H2O = a diacylglycerol + a fatty acid + H(+)</text>
        <dbReference type="Rhea" id="RHEA:12044"/>
        <dbReference type="ChEBI" id="CHEBI:15377"/>
        <dbReference type="ChEBI" id="CHEBI:15378"/>
        <dbReference type="ChEBI" id="CHEBI:17855"/>
        <dbReference type="ChEBI" id="CHEBI:18035"/>
        <dbReference type="ChEBI" id="CHEBI:28868"/>
        <dbReference type="EC" id="3.1.1.3"/>
    </reaction>
</comment>
<comment type="catalytic activity">
    <reaction evidence="27">
        <text>1,2-di-(9Z-octadecenoyl)-sn-glycerol + H2O = 2-(9Z-octadecenoyl)-glycerol + (9Z)-octadecenoate + H(+)</text>
        <dbReference type="Rhea" id="RHEA:38511"/>
        <dbReference type="ChEBI" id="CHEBI:15377"/>
        <dbReference type="ChEBI" id="CHEBI:15378"/>
        <dbReference type="ChEBI" id="CHEBI:30823"/>
        <dbReference type="ChEBI" id="CHEBI:52333"/>
        <dbReference type="ChEBI" id="CHEBI:73990"/>
    </reaction>
    <physiologicalReaction direction="left-to-right" evidence="27">
        <dbReference type="Rhea" id="RHEA:38512"/>
    </physiologicalReaction>
</comment>
<evidence type="ECO:0000256" key="1">
    <source>
        <dbReference type="ARBA" id="ARBA00000111"/>
    </source>
</evidence>
<comment type="catalytic activity">
    <reaction evidence="26">
        <text>1,2,3-tributanoylglycerol + H2O = dibutanoylglycerol + butanoate + H(+)</text>
        <dbReference type="Rhea" id="RHEA:40475"/>
        <dbReference type="ChEBI" id="CHEBI:15377"/>
        <dbReference type="ChEBI" id="CHEBI:15378"/>
        <dbReference type="ChEBI" id="CHEBI:17968"/>
        <dbReference type="ChEBI" id="CHEBI:35020"/>
        <dbReference type="ChEBI" id="CHEBI:76478"/>
    </reaction>
    <physiologicalReaction direction="left-to-right" evidence="26">
        <dbReference type="Rhea" id="RHEA:40476"/>
    </physiologicalReaction>
</comment>
<evidence type="ECO:0000256" key="32">
    <source>
        <dbReference type="PIRSR" id="PIRSR000865-1"/>
    </source>
</evidence>
<dbReference type="EC" id="3.1.1.32" evidence="6"/>
<comment type="catalytic activity">
    <reaction evidence="30">
        <text>1,2,3-tri-(9Z-octadecenoyl)-glycerol + H2O = 2,3-di-(9Z)-octadecenoyl-sn-glycerol + (9Z)-octadecenoate + H(+)</text>
        <dbReference type="Rhea" id="RHEA:38391"/>
        <dbReference type="ChEBI" id="CHEBI:15377"/>
        <dbReference type="ChEBI" id="CHEBI:15378"/>
        <dbReference type="ChEBI" id="CHEBI:30823"/>
        <dbReference type="ChEBI" id="CHEBI:53753"/>
        <dbReference type="ChEBI" id="CHEBI:75824"/>
    </reaction>
    <physiologicalReaction direction="left-to-right" evidence="30">
        <dbReference type="Rhea" id="RHEA:38392"/>
    </physiologicalReaction>
</comment>
<evidence type="ECO:0000256" key="8">
    <source>
        <dbReference type="ARBA" id="ARBA00013279"/>
    </source>
</evidence>
<evidence type="ECO:0000256" key="2">
    <source>
        <dbReference type="ARBA" id="ARBA00001024"/>
    </source>
</evidence>
<dbReference type="InterPro" id="IPR013818">
    <property type="entry name" value="Lipase"/>
</dbReference>
<sequence length="475" mass="54275">MHRSTQEFFRTHRPAKPQIPYEPVSRFWMFNVGASLEDLCPIRALQPQTLDSCGFNSSHPLVIIIHGWSLDGKLEKWMANLATALKTTLRDVNVMIGDWLPLAQQHYPIAAMNTRHVGQEMAYLLEWLEESSNFTTDKVHMIGYSLGAHVAGFTGNYLTGLRKIGRITGLDPAGPLFEGMSYTDRLSPDDASFVDAIHTFTQEHMGLSVGIKQPVAHFDFYPNGGTFQPGCHIQNLYEHLTQYGLLGFQQTMKCAHERAVHLFIDSLLNEDMQSTAYRCLDDSSFNKGMCLDCRKNRCNTLGYNIRKVRTGRSSRRLYLKTRSRMPYKVYHYQFKIQFINQIERIEPSLTISLTGTKEESENLPITFIEEISGNKTYTFLITLDKDIGELMTLRFRWEGSAVWANMWSKMQTIIPWHLRRKGPELTVGKIRVKAGETQMKTSFCAETNDVIHIPPSQEKVFVRCEQSGQKGRGPS</sequence>
<dbReference type="Gene3D" id="3.40.50.1820">
    <property type="entry name" value="alpha/beta hydrolase"/>
    <property type="match status" value="1"/>
</dbReference>
<keyword evidence="33" id="KW-0479">Metal-binding</keyword>
<feature type="active site" description="Charge relay system" evidence="32">
    <location>
        <position position="256"/>
    </location>
</feature>
<comment type="catalytic activity">
    <reaction evidence="1">
        <text>a 1,2-diacyl-sn-glycero-3-phosphocholine + H2O = a 2-acyl-sn-glycero-3-phosphocholine + a fatty acid + H(+)</text>
        <dbReference type="Rhea" id="RHEA:18689"/>
        <dbReference type="ChEBI" id="CHEBI:15377"/>
        <dbReference type="ChEBI" id="CHEBI:15378"/>
        <dbReference type="ChEBI" id="CHEBI:28868"/>
        <dbReference type="ChEBI" id="CHEBI:57643"/>
        <dbReference type="ChEBI" id="CHEBI:57875"/>
        <dbReference type="EC" id="3.1.1.32"/>
    </reaction>
</comment>
<comment type="catalytic activity">
    <reaction evidence="25">
        <text>1-(9Z-octadecenoyl)-sn-glycero-3-phospho-L-serine + H2O = sn-glycero-3-phospho-L-serine + (9Z)-octadecenoate + H(+)</text>
        <dbReference type="Rhea" id="RHEA:40499"/>
        <dbReference type="ChEBI" id="CHEBI:15377"/>
        <dbReference type="ChEBI" id="CHEBI:15378"/>
        <dbReference type="ChEBI" id="CHEBI:30823"/>
        <dbReference type="ChEBI" id="CHEBI:64765"/>
        <dbReference type="ChEBI" id="CHEBI:74617"/>
    </reaction>
    <physiologicalReaction direction="left-to-right" evidence="25">
        <dbReference type="Rhea" id="RHEA:40500"/>
    </physiologicalReaction>
</comment>
<dbReference type="PIRSF" id="PIRSF000865">
    <property type="entry name" value="Lipoprotein_lipase_LIPH"/>
    <property type="match status" value="1"/>
</dbReference>
<feature type="binding site" evidence="33">
    <location>
        <position position="185"/>
    </location>
    <ligand>
        <name>Ca(2+)</name>
        <dbReference type="ChEBI" id="CHEBI:29108"/>
    </ligand>
</feature>
<keyword evidence="10" id="KW-0964">Secreted</keyword>
<dbReference type="InterPro" id="IPR036392">
    <property type="entry name" value="PLAT/LH2_dom_sf"/>
</dbReference>
<evidence type="ECO:0000313" key="37">
    <source>
        <dbReference type="Ensembl" id="ENSPKIP00000039869.1"/>
    </source>
</evidence>
<evidence type="ECO:0000256" key="6">
    <source>
        <dbReference type="ARBA" id="ARBA00013179"/>
    </source>
</evidence>
<dbReference type="InterPro" id="IPR033906">
    <property type="entry name" value="Lipase_N"/>
</dbReference>
<comment type="catalytic activity">
    <reaction evidence="24">
        <text>1,3-di-(9Z-octadecenoyl)-glycerol + H2O = 3-(9Z-octadecenoyl)-sn-glycerol + (9Z)-octadecenoate + H(+)</text>
        <dbReference type="Rhea" id="RHEA:38651"/>
        <dbReference type="ChEBI" id="CHEBI:15377"/>
        <dbReference type="ChEBI" id="CHEBI:15378"/>
        <dbReference type="ChEBI" id="CHEBI:30823"/>
        <dbReference type="ChEBI" id="CHEBI:75735"/>
        <dbReference type="ChEBI" id="CHEBI:75938"/>
    </reaction>
    <physiologicalReaction direction="left-to-right" evidence="24">
        <dbReference type="Rhea" id="RHEA:38652"/>
    </physiologicalReaction>
</comment>
<keyword evidence="16" id="KW-0443">Lipid metabolism</keyword>
<dbReference type="GO" id="GO:0046872">
    <property type="term" value="F:metal ion binding"/>
    <property type="evidence" value="ECO:0007669"/>
    <property type="project" value="UniProtKB-KW"/>
</dbReference>
<dbReference type="GO" id="GO:0034185">
    <property type="term" value="F:apolipoprotein binding"/>
    <property type="evidence" value="ECO:0007669"/>
    <property type="project" value="TreeGrafter"/>
</dbReference>
<evidence type="ECO:0000256" key="12">
    <source>
        <dbReference type="ARBA" id="ARBA00022729"/>
    </source>
</evidence>
<evidence type="ECO:0000256" key="10">
    <source>
        <dbReference type="ARBA" id="ARBA00022525"/>
    </source>
</evidence>
<feature type="domain" description="PLAT" evidence="36">
    <location>
        <begin position="330"/>
        <end position="463"/>
    </location>
</feature>
<dbReference type="PANTHER" id="PTHR11610:SF2">
    <property type="entry name" value="HEPATIC TRIACYLGLYCEROL LIPASE"/>
    <property type="match status" value="1"/>
</dbReference>
<evidence type="ECO:0000256" key="16">
    <source>
        <dbReference type="ARBA" id="ARBA00023098"/>
    </source>
</evidence>
<dbReference type="CDD" id="cd00707">
    <property type="entry name" value="Pancreat_lipase_like"/>
    <property type="match status" value="1"/>
</dbReference>
<evidence type="ECO:0000256" key="24">
    <source>
        <dbReference type="ARBA" id="ARBA00047699"/>
    </source>
</evidence>
<evidence type="ECO:0000256" key="28">
    <source>
        <dbReference type="ARBA" id="ARBA00048386"/>
    </source>
</evidence>
<dbReference type="GO" id="GO:0008201">
    <property type="term" value="F:heparin binding"/>
    <property type="evidence" value="ECO:0007669"/>
    <property type="project" value="UniProtKB-KW"/>
</dbReference>
<dbReference type="GO" id="GO:0008970">
    <property type="term" value="F:phospholipase A1 activity"/>
    <property type="evidence" value="ECO:0007669"/>
    <property type="project" value="UniProtKB-EC"/>
</dbReference>
<evidence type="ECO:0000256" key="34">
    <source>
        <dbReference type="PROSITE-ProRule" id="PRU00152"/>
    </source>
</evidence>
<protein>
    <recommendedName>
        <fullName evidence="9">Hepatic triacylglycerol lipase</fullName>
        <ecNumber evidence="8">3.1.1.3</ecNumber>
        <ecNumber evidence="6">3.1.1.32</ecNumber>
        <ecNumber evidence="7">3.1.1.5</ecNumber>
    </recommendedName>
    <alternativeName>
        <fullName evidence="19">Lipase member C</fullName>
    </alternativeName>
    <alternativeName>
        <fullName evidence="18">Lysophospholipase</fullName>
    </alternativeName>
    <alternativeName>
        <fullName evidence="20">Phospholipase A1</fullName>
    </alternativeName>
</protein>
<evidence type="ECO:0000256" key="18">
    <source>
        <dbReference type="ARBA" id="ARBA00029723"/>
    </source>
</evidence>
<dbReference type="PRINTS" id="PR00824">
    <property type="entry name" value="HEPLIPASE"/>
</dbReference>
<dbReference type="InterPro" id="IPR016272">
    <property type="entry name" value="Lipase_LIPH"/>
</dbReference>
<evidence type="ECO:0000256" key="25">
    <source>
        <dbReference type="ARBA" id="ARBA00048284"/>
    </source>
</evidence>
<feature type="binding site" evidence="33">
    <location>
        <position position="190"/>
    </location>
    <ligand>
        <name>Ca(2+)</name>
        <dbReference type="ChEBI" id="CHEBI:29108"/>
    </ligand>
</feature>
<evidence type="ECO:0000256" key="5">
    <source>
        <dbReference type="ARBA" id="ARBA00011738"/>
    </source>
</evidence>
<comment type="subunit">
    <text evidence="5">Homodimer.</text>
</comment>
<evidence type="ECO:0000256" key="26">
    <source>
        <dbReference type="ARBA" id="ARBA00048377"/>
    </source>
</evidence>
<name>A0A3B3TAS5_9TELE</name>
<evidence type="ECO:0000256" key="17">
    <source>
        <dbReference type="ARBA" id="ARBA00023180"/>
    </source>
</evidence>
<evidence type="ECO:0000256" key="31">
    <source>
        <dbReference type="ARBA" id="ARBA00049531"/>
    </source>
</evidence>
<keyword evidence="11" id="KW-0358">Heparin-binding</keyword>
<comment type="caution">
    <text evidence="34">Lacks conserved residue(s) required for the propagation of feature annotation.</text>
</comment>
<comment type="catalytic activity">
    <reaction evidence="23">
        <text>1,2-dihexadecanoyl-sn-glycero-3-phosphocholine + H2O = hexadecanoyl-sn-glycero-3-phosphocholine + hexadecanoate + H(+)</text>
        <dbReference type="Rhea" id="RHEA:41384"/>
        <dbReference type="ChEBI" id="CHEBI:7896"/>
        <dbReference type="ChEBI" id="CHEBI:15377"/>
        <dbReference type="ChEBI" id="CHEBI:15378"/>
        <dbReference type="ChEBI" id="CHEBI:64563"/>
        <dbReference type="ChEBI" id="CHEBI:72999"/>
    </reaction>
    <physiologicalReaction direction="left-to-right" evidence="23">
        <dbReference type="Rhea" id="RHEA:41385"/>
    </physiologicalReaction>
</comment>
<dbReference type="AlphaFoldDB" id="A0A3B3TAS5"/>
<evidence type="ECO:0000256" key="20">
    <source>
        <dbReference type="ARBA" id="ARBA00031180"/>
    </source>
</evidence>
<evidence type="ECO:0000256" key="9">
    <source>
        <dbReference type="ARBA" id="ARBA00019624"/>
    </source>
</evidence>
<dbReference type="CDD" id="cd01758">
    <property type="entry name" value="PLAT_LPL"/>
    <property type="match status" value="1"/>
</dbReference>
<dbReference type="FunFam" id="3.40.50.1820:FF:000441">
    <property type="entry name" value="Lipoprotein lipase"/>
    <property type="match status" value="1"/>
</dbReference>
<evidence type="ECO:0000256" key="13">
    <source>
        <dbReference type="ARBA" id="ARBA00022801"/>
    </source>
</evidence>
<dbReference type="EC" id="3.1.1.5" evidence="7"/>
<dbReference type="GeneTree" id="ENSGT00940000157602"/>
<comment type="catalytic activity">
    <reaction evidence="29">
        <text>1-hexadecanoyl-sn-glycero-3-phosphocholine + H2O = sn-glycerol 3-phosphocholine + hexadecanoate + H(+)</text>
        <dbReference type="Rhea" id="RHEA:40435"/>
        <dbReference type="ChEBI" id="CHEBI:7896"/>
        <dbReference type="ChEBI" id="CHEBI:15377"/>
        <dbReference type="ChEBI" id="CHEBI:15378"/>
        <dbReference type="ChEBI" id="CHEBI:16870"/>
        <dbReference type="ChEBI" id="CHEBI:72998"/>
    </reaction>
    <physiologicalReaction direction="left-to-right" evidence="29">
        <dbReference type="Rhea" id="RHEA:40436"/>
    </physiologicalReaction>
</comment>
<evidence type="ECO:0000256" key="15">
    <source>
        <dbReference type="ARBA" id="ARBA00022963"/>
    </source>
</evidence>
<dbReference type="Gene3D" id="2.60.60.20">
    <property type="entry name" value="PLAT/LH2 domain"/>
    <property type="match status" value="1"/>
</dbReference>
<evidence type="ECO:0000256" key="30">
    <source>
        <dbReference type="ARBA" id="ARBA00049452"/>
    </source>
</evidence>
<evidence type="ECO:0000256" key="11">
    <source>
        <dbReference type="ARBA" id="ARBA00022674"/>
    </source>
</evidence>
<evidence type="ECO:0000256" key="19">
    <source>
        <dbReference type="ARBA" id="ARBA00030539"/>
    </source>
</evidence>
<dbReference type="PANTHER" id="PTHR11610">
    <property type="entry name" value="LIPASE"/>
    <property type="match status" value="1"/>
</dbReference>
<dbReference type="SUPFAM" id="SSF49723">
    <property type="entry name" value="Lipase/lipooxygenase domain (PLAT/LH2 domain)"/>
    <property type="match status" value="1"/>
</dbReference>
<dbReference type="InterPro" id="IPR002333">
    <property type="entry name" value="Lipase_hep"/>
</dbReference>
<dbReference type="Proteomes" id="UP000261540">
    <property type="component" value="Unplaced"/>
</dbReference>
<dbReference type="InterPro" id="IPR000734">
    <property type="entry name" value="TAG_lipase"/>
</dbReference>
<dbReference type="GO" id="GO:0004622">
    <property type="term" value="F:phosphatidylcholine lysophospholipase activity"/>
    <property type="evidence" value="ECO:0007669"/>
    <property type="project" value="UniProtKB-EC"/>
</dbReference>
<keyword evidence="12" id="KW-0732">Signal</keyword>
<keyword evidence="15" id="KW-0442">Lipid degradation</keyword>
<dbReference type="GO" id="GO:0034364">
    <property type="term" value="C:high-density lipoprotein particle"/>
    <property type="evidence" value="ECO:0007669"/>
    <property type="project" value="UniProtKB-KW"/>
</dbReference>
<organism evidence="37 38">
    <name type="scientific">Paramormyrops kingsleyae</name>
    <dbReference type="NCBI Taxonomy" id="1676925"/>
    <lineage>
        <taxon>Eukaryota</taxon>
        <taxon>Metazoa</taxon>
        <taxon>Chordata</taxon>
        <taxon>Craniata</taxon>
        <taxon>Vertebrata</taxon>
        <taxon>Euteleostomi</taxon>
        <taxon>Actinopterygii</taxon>
        <taxon>Neopterygii</taxon>
        <taxon>Teleostei</taxon>
        <taxon>Osteoglossocephala</taxon>
        <taxon>Osteoglossomorpha</taxon>
        <taxon>Osteoglossiformes</taxon>
        <taxon>Mormyridae</taxon>
        <taxon>Paramormyrops</taxon>
    </lineage>
</organism>
<dbReference type="InterPro" id="IPR001024">
    <property type="entry name" value="PLAT/LH2_dom"/>
</dbReference>
<evidence type="ECO:0000256" key="27">
    <source>
        <dbReference type="ARBA" id="ARBA00048382"/>
    </source>
</evidence>
<dbReference type="GO" id="GO:0016042">
    <property type="term" value="P:lipid catabolic process"/>
    <property type="evidence" value="ECO:0007669"/>
    <property type="project" value="UniProtKB-KW"/>
</dbReference>
<evidence type="ECO:0000256" key="7">
    <source>
        <dbReference type="ARBA" id="ARBA00013274"/>
    </source>
</evidence>
<feature type="active site" description="Charge relay system" evidence="32">
    <location>
        <position position="171"/>
    </location>
</feature>
<evidence type="ECO:0000256" key="29">
    <source>
        <dbReference type="ARBA" id="ARBA00048656"/>
    </source>
</evidence>
<evidence type="ECO:0000256" key="21">
    <source>
        <dbReference type="ARBA" id="ARBA00045615"/>
    </source>
</evidence>
<keyword evidence="33" id="KW-0106">Calcium</keyword>
<dbReference type="GO" id="GO:0004465">
    <property type="term" value="F:lipoprotein lipase activity"/>
    <property type="evidence" value="ECO:0007669"/>
    <property type="project" value="TreeGrafter"/>
</dbReference>
<evidence type="ECO:0000259" key="36">
    <source>
        <dbReference type="PROSITE" id="PS50095"/>
    </source>
</evidence>
<dbReference type="PRINTS" id="PR00821">
    <property type="entry name" value="TAGLIPASE"/>
</dbReference>
<dbReference type="InterPro" id="IPR029058">
    <property type="entry name" value="AB_hydrolase_fold"/>
</dbReference>